<protein>
    <submittedName>
        <fullName evidence="16">Cytochrome b561</fullName>
    </submittedName>
</protein>
<comment type="similarity">
    <text evidence="12">Belongs to the cytochrome b561 family.</text>
</comment>
<dbReference type="Pfam" id="PF01292">
    <property type="entry name" value="Ni_hydr_CYTB"/>
    <property type="match status" value="1"/>
</dbReference>
<keyword evidence="9 13" id="KW-1133">Transmembrane helix</keyword>
<keyword evidence="6 13" id="KW-0812">Transmembrane</keyword>
<feature type="transmembrane region" description="Helical" evidence="13">
    <location>
        <begin position="153"/>
        <end position="174"/>
    </location>
</feature>
<evidence type="ECO:0000256" key="3">
    <source>
        <dbReference type="ARBA" id="ARBA00022448"/>
    </source>
</evidence>
<dbReference type="InterPro" id="IPR052168">
    <property type="entry name" value="Cytochrome_b561_oxidase"/>
</dbReference>
<gene>
    <name evidence="15" type="ORF">BECKLPF1236A_GA0070988_100013</name>
    <name evidence="16" type="ORF">BECKLPF1236C_GA0070990_1000148</name>
</gene>
<organism evidence="16">
    <name type="scientific">Candidatus Kentrum sp. LPFa</name>
    <dbReference type="NCBI Taxonomy" id="2126335"/>
    <lineage>
        <taxon>Bacteria</taxon>
        <taxon>Pseudomonadati</taxon>
        <taxon>Pseudomonadota</taxon>
        <taxon>Gammaproteobacteria</taxon>
        <taxon>Candidatus Kentrum</taxon>
    </lineage>
</organism>
<reference evidence="16" key="1">
    <citation type="submission" date="2019-02" db="EMBL/GenBank/DDBJ databases">
        <authorList>
            <person name="Gruber-Vodicka R. H."/>
            <person name="Seah K. B. B."/>
        </authorList>
    </citation>
    <scope>NUCLEOTIDE SEQUENCE</scope>
    <source>
        <strain evidence="15">BECK_S312</strain>
        <strain evidence="16">BECK_S426</strain>
    </source>
</reference>
<keyword evidence="4" id="KW-1003">Cell membrane</keyword>
<comment type="cofactor">
    <cofactor evidence="1">
        <name>heme b</name>
        <dbReference type="ChEBI" id="CHEBI:60344"/>
    </cofactor>
</comment>
<sequence>MNGYWTSLEHRNEQGIHIISRGLHWLLAILMIGLIWVGWHMVGLDYYDKWYHTALSVHRAVGITVLVLAVTALGWRLMVPPPGFVPTIRRWERIAASVTHATLYGMMIALPIIGYLISTSAGDPIPMFGWLEVPAWIVVDEATRNTAVVAHYYLAYATALLVVVHILAALKHHFVDRDDTLRRMLKAKTINNWDKHWDKR</sequence>
<dbReference type="EMBL" id="CAADFP010000001">
    <property type="protein sequence ID" value="VFK22719.1"/>
    <property type="molecule type" value="Genomic_DNA"/>
</dbReference>
<evidence type="ECO:0000256" key="12">
    <source>
        <dbReference type="ARBA" id="ARBA00037975"/>
    </source>
</evidence>
<evidence type="ECO:0000256" key="1">
    <source>
        <dbReference type="ARBA" id="ARBA00001970"/>
    </source>
</evidence>
<name>A0A450X090_9GAMM</name>
<evidence type="ECO:0000256" key="5">
    <source>
        <dbReference type="ARBA" id="ARBA00022617"/>
    </source>
</evidence>
<dbReference type="PANTHER" id="PTHR30529:SF1">
    <property type="entry name" value="CYTOCHROME B561 HOMOLOG 2"/>
    <property type="match status" value="1"/>
</dbReference>
<evidence type="ECO:0000256" key="7">
    <source>
        <dbReference type="ARBA" id="ARBA00022723"/>
    </source>
</evidence>
<dbReference type="EMBL" id="CAADFM010000001">
    <property type="protein sequence ID" value="VFK06035.1"/>
    <property type="molecule type" value="Genomic_DNA"/>
</dbReference>
<dbReference type="GO" id="GO:0005886">
    <property type="term" value="C:plasma membrane"/>
    <property type="evidence" value="ECO:0007669"/>
    <property type="project" value="UniProtKB-SubCell"/>
</dbReference>
<keyword evidence="5" id="KW-0349">Heme</keyword>
<evidence type="ECO:0000259" key="14">
    <source>
        <dbReference type="Pfam" id="PF01292"/>
    </source>
</evidence>
<proteinExistence type="inferred from homology"/>
<keyword evidence="8" id="KW-0249">Electron transport</keyword>
<evidence type="ECO:0000256" key="9">
    <source>
        <dbReference type="ARBA" id="ARBA00022989"/>
    </source>
</evidence>
<keyword evidence="10" id="KW-0408">Iron</keyword>
<evidence type="ECO:0000313" key="16">
    <source>
        <dbReference type="EMBL" id="VFK22719.1"/>
    </source>
</evidence>
<dbReference type="GO" id="GO:0009055">
    <property type="term" value="F:electron transfer activity"/>
    <property type="evidence" value="ECO:0007669"/>
    <property type="project" value="InterPro"/>
</dbReference>
<dbReference type="InterPro" id="IPR011577">
    <property type="entry name" value="Cyt_b561_bac/Ni-Hgenase"/>
</dbReference>
<dbReference type="GO" id="GO:0046872">
    <property type="term" value="F:metal ion binding"/>
    <property type="evidence" value="ECO:0007669"/>
    <property type="project" value="UniProtKB-KW"/>
</dbReference>
<evidence type="ECO:0000256" key="13">
    <source>
        <dbReference type="SAM" id="Phobius"/>
    </source>
</evidence>
<evidence type="ECO:0000256" key="4">
    <source>
        <dbReference type="ARBA" id="ARBA00022475"/>
    </source>
</evidence>
<evidence type="ECO:0000256" key="11">
    <source>
        <dbReference type="ARBA" id="ARBA00023136"/>
    </source>
</evidence>
<evidence type="ECO:0000256" key="6">
    <source>
        <dbReference type="ARBA" id="ARBA00022692"/>
    </source>
</evidence>
<dbReference type="GO" id="GO:0020037">
    <property type="term" value="F:heme binding"/>
    <property type="evidence" value="ECO:0007669"/>
    <property type="project" value="TreeGrafter"/>
</dbReference>
<feature type="domain" description="Cytochrome b561 bacterial/Ni-hydrogenase" evidence="14">
    <location>
        <begin position="18"/>
        <end position="186"/>
    </location>
</feature>
<dbReference type="SUPFAM" id="SSF81342">
    <property type="entry name" value="Transmembrane di-heme cytochromes"/>
    <property type="match status" value="1"/>
</dbReference>
<dbReference type="AlphaFoldDB" id="A0A450X090"/>
<evidence type="ECO:0000256" key="8">
    <source>
        <dbReference type="ARBA" id="ARBA00022982"/>
    </source>
</evidence>
<accession>A0A450X090</accession>
<evidence type="ECO:0000256" key="10">
    <source>
        <dbReference type="ARBA" id="ARBA00023004"/>
    </source>
</evidence>
<comment type="subcellular location">
    <subcellularLocation>
        <location evidence="2">Cell membrane</location>
        <topology evidence="2">Multi-pass membrane protein</topology>
    </subcellularLocation>
</comment>
<evidence type="ECO:0000313" key="15">
    <source>
        <dbReference type="EMBL" id="VFK06035.1"/>
    </source>
</evidence>
<dbReference type="PANTHER" id="PTHR30529">
    <property type="entry name" value="CYTOCHROME B561"/>
    <property type="match status" value="1"/>
</dbReference>
<keyword evidence="7" id="KW-0479">Metal-binding</keyword>
<dbReference type="GO" id="GO:0022904">
    <property type="term" value="P:respiratory electron transport chain"/>
    <property type="evidence" value="ECO:0007669"/>
    <property type="project" value="InterPro"/>
</dbReference>
<dbReference type="InterPro" id="IPR016174">
    <property type="entry name" value="Di-haem_cyt_TM"/>
</dbReference>
<keyword evidence="11 13" id="KW-0472">Membrane</keyword>
<feature type="transmembrane region" description="Helical" evidence="13">
    <location>
        <begin position="21"/>
        <end position="39"/>
    </location>
</feature>
<feature type="transmembrane region" description="Helical" evidence="13">
    <location>
        <begin position="98"/>
        <end position="117"/>
    </location>
</feature>
<evidence type="ECO:0000256" key="2">
    <source>
        <dbReference type="ARBA" id="ARBA00004651"/>
    </source>
</evidence>
<keyword evidence="3" id="KW-0813">Transport</keyword>
<feature type="transmembrane region" description="Helical" evidence="13">
    <location>
        <begin position="59"/>
        <end position="78"/>
    </location>
</feature>